<keyword evidence="6 7" id="KW-0472">Membrane</keyword>
<evidence type="ECO:0000313" key="9">
    <source>
        <dbReference type="Proteomes" id="UP000597762"/>
    </source>
</evidence>
<comment type="subcellular location">
    <subcellularLocation>
        <location evidence="7">Golgi apparatus</location>
        <location evidence="7">Golgi stack membrane</location>
        <topology evidence="7">Single-pass type II membrane protein</topology>
    </subcellularLocation>
    <subcellularLocation>
        <location evidence="1">Membrane</location>
        <topology evidence="1">Single-pass type II membrane protein</topology>
    </subcellularLocation>
</comment>
<comment type="caution">
    <text evidence="8">The sequence shown here is derived from an EMBL/GenBank/DDBJ whole genome shotgun (WGS) entry which is preliminary data.</text>
</comment>
<dbReference type="GO" id="GO:0016263">
    <property type="term" value="F:glycoprotein-N-acetylgalactosamine 3-beta-galactosyltransferase activity"/>
    <property type="evidence" value="ECO:0007669"/>
    <property type="project" value="TreeGrafter"/>
</dbReference>
<evidence type="ECO:0000256" key="7">
    <source>
        <dbReference type="RuleBase" id="RU364016"/>
    </source>
</evidence>
<evidence type="ECO:0000256" key="2">
    <source>
        <dbReference type="ARBA" id="ARBA00006462"/>
    </source>
</evidence>
<evidence type="ECO:0000313" key="8">
    <source>
        <dbReference type="EMBL" id="CAE1299305.1"/>
    </source>
</evidence>
<proteinExistence type="inferred from homology"/>
<dbReference type="AlphaFoldDB" id="A0A812DG92"/>
<feature type="transmembrane region" description="Helical" evidence="7">
    <location>
        <begin position="27"/>
        <end position="53"/>
    </location>
</feature>
<dbReference type="InterPro" id="IPR008428">
    <property type="entry name" value="Chond_GalNAc"/>
</dbReference>
<comment type="similarity">
    <text evidence="2">Belongs to the glycosyltransferase 31 family. Beta3-Gal-T subfamily.</text>
</comment>
<dbReference type="EC" id="2.4.1.-" evidence="7"/>
<dbReference type="GO" id="GO:0008376">
    <property type="term" value="F:acetylgalactosaminyltransferase activity"/>
    <property type="evidence" value="ECO:0007669"/>
    <property type="project" value="InterPro"/>
</dbReference>
<keyword evidence="9" id="KW-1185">Reference proteome</keyword>
<accession>A0A812DG92</accession>
<keyword evidence="7" id="KW-0333">Golgi apparatus</keyword>
<evidence type="ECO:0000256" key="3">
    <source>
        <dbReference type="ARBA" id="ARBA00022692"/>
    </source>
</evidence>
<keyword evidence="3 7" id="KW-0812">Transmembrane</keyword>
<protein>
    <recommendedName>
        <fullName evidence="7">Hexosyltransferase</fullName>
        <ecNumber evidence="7">2.4.1.-</ecNumber>
    </recommendedName>
</protein>
<dbReference type="PANTHER" id="PTHR23033:SF14">
    <property type="entry name" value="GLYCOPROTEIN-N-ACETYLGALACTOSAMINE 3-BETA-GALACTOSYLTRANSFERASE 1-RELATED"/>
    <property type="match status" value="1"/>
</dbReference>
<evidence type="ECO:0000256" key="6">
    <source>
        <dbReference type="ARBA" id="ARBA00023136"/>
    </source>
</evidence>
<evidence type="ECO:0000256" key="1">
    <source>
        <dbReference type="ARBA" id="ARBA00004606"/>
    </source>
</evidence>
<dbReference type="PANTHER" id="PTHR23033">
    <property type="entry name" value="BETA1,3-GALACTOSYLTRANSFERASE"/>
    <property type="match status" value="1"/>
</dbReference>
<dbReference type="InterPro" id="IPR026050">
    <property type="entry name" value="C1GALT1/C1GALT1_chp1"/>
</dbReference>
<dbReference type="OrthoDB" id="6135379at2759"/>
<evidence type="ECO:0000256" key="4">
    <source>
        <dbReference type="ARBA" id="ARBA00022968"/>
    </source>
</evidence>
<dbReference type="Gene3D" id="3.90.550.50">
    <property type="match status" value="1"/>
</dbReference>
<organism evidence="8 9">
    <name type="scientific">Acanthosepion pharaonis</name>
    <name type="common">Pharaoh cuttlefish</name>
    <name type="synonym">Sepia pharaonis</name>
    <dbReference type="NCBI Taxonomy" id="158019"/>
    <lineage>
        <taxon>Eukaryota</taxon>
        <taxon>Metazoa</taxon>
        <taxon>Spiralia</taxon>
        <taxon>Lophotrochozoa</taxon>
        <taxon>Mollusca</taxon>
        <taxon>Cephalopoda</taxon>
        <taxon>Coleoidea</taxon>
        <taxon>Decapodiformes</taxon>
        <taxon>Sepiida</taxon>
        <taxon>Sepiina</taxon>
        <taxon>Sepiidae</taxon>
        <taxon>Acanthosepion</taxon>
    </lineage>
</organism>
<sequence length="380" mass="43216">MGYVRDVYPMPIRPSIISKRLRRKEKILGDIIVCCISILAGIQLTTSLCYTFFPEVLIRKCKIPPQKVVESHSIPDFIEDLGEFHFHKGPKRKLMLVGVMTSNKYFNSRDWAIQMTWTKTIPGDVVYFVGNSTDPAPDGLPLIRLNRVPDNVYPPQGKVFEMLKYMYLNHVDNYEYFVRADDDVFIKGEELGSLLRSMNSSENVYMGHYGQGIPEEIGKLGMGKDFFYCIGGPGVIFSHKALKILAPNLDNCKGDTATFHEDTELGRCVENYLKEQCKSNRKVRQLFYQNYREVKGTFNHELGAKESHAITLHPVKNSSYTLNLIPVYCGMLCLDLSLSLPHLYSICNVTYRIVLSRSVNPTTTILAHIVPKKSSYCPTS</sequence>
<comment type="similarity">
    <text evidence="7">Belongs to the chondroitin N-acetylgalactosaminyltransferase family.</text>
</comment>
<dbReference type="Proteomes" id="UP000597762">
    <property type="component" value="Unassembled WGS sequence"/>
</dbReference>
<evidence type="ECO:0000256" key="5">
    <source>
        <dbReference type="ARBA" id="ARBA00022989"/>
    </source>
</evidence>
<name>A0A812DG92_ACAPH</name>
<reference evidence="8" key="1">
    <citation type="submission" date="2021-01" db="EMBL/GenBank/DDBJ databases">
        <authorList>
            <person name="Li R."/>
            <person name="Bekaert M."/>
        </authorList>
    </citation>
    <scope>NUCLEOTIDE SEQUENCE</scope>
    <source>
        <strain evidence="8">Farmed</strain>
    </source>
</reference>
<keyword evidence="8" id="KW-0328">Glycosyltransferase</keyword>
<dbReference type="Pfam" id="PF05679">
    <property type="entry name" value="CHGN"/>
    <property type="match status" value="1"/>
</dbReference>
<keyword evidence="7 8" id="KW-0808">Transferase</keyword>
<gene>
    <name evidence="8" type="ORF">SPHA_53133</name>
</gene>
<keyword evidence="4 7" id="KW-0735">Signal-anchor</keyword>
<dbReference type="GO" id="GO:0032580">
    <property type="term" value="C:Golgi cisterna membrane"/>
    <property type="evidence" value="ECO:0007669"/>
    <property type="project" value="UniProtKB-SubCell"/>
</dbReference>
<keyword evidence="5 7" id="KW-1133">Transmembrane helix</keyword>
<dbReference type="EMBL" id="CAHIKZ030003358">
    <property type="protein sequence ID" value="CAE1299305.1"/>
    <property type="molecule type" value="Genomic_DNA"/>
</dbReference>